<keyword evidence="3" id="KW-1185">Reference proteome</keyword>
<evidence type="ECO:0000313" key="3">
    <source>
        <dbReference type="Proteomes" id="UP000198951"/>
    </source>
</evidence>
<dbReference type="Proteomes" id="UP000198951">
    <property type="component" value="Unassembled WGS sequence"/>
</dbReference>
<sequence>MAIELETPLGNLTVYGTIIGVFGYSGKKDRFIKDYNDQKNDFNRIFTNRNVCLVGDLNISLSGWIYPSREYREKLNAIIEEFDLDNSTGNLGDNIDHILISKKFIEGGEVEVEEFNVDKKLSDHIGVCLTVKEESK</sequence>
<protein>
    <recommendedName>
        <fullName evidence="1">Endonuclease/exonuclease/phosphatase domain-containing protein</fullName>
    </recommendedName>
</protein>
<dbReference type="OrthoDB" id="2079671at2"/>
<name>A0A1H4GBW5_9FLAO</name>
<dbReference type="STRING" id="150146.SAMN05443667_1207"/>
<dbReference type="InterPro" id="IPR005135">
    <property type="entry name" value="Endo/exonuclease/phosphatase"/>
</dbReference>
<proteinExistence type="predicted"/>
<dbReference type="Gene3D" id="3.60.10.10">
    <property type="entry name" value="Endonuclease/exonuclease/phosphatase"/>
    <property type="match status" value="1"/>
</dbReference>
<reference evidence="3" key="1">
    <citation type="submission" date="2016-10" db="EMBL/GenBank/DDBJ databases">
        <authorList>
            <person name="Varghese N."/>
            <person name="Submissions S."/>
        </authorList>
    </citation>
    <scope>NUCLEOTIDE SEQUENCE [LARGE SCALE GENOMIC DNA]</scope>
    <source>
        <strain evidence="3">DSM 22376</strain>
    </source>
</reference>
<dbReference type="Pfam" id="PF03372">
    <property type="entry name" value="Exo_endo_phos"/>
    <property type="match status" value="1"/>
</dbReference>
<dbReference type="InterPro" id="IPR036691">
    <property type="entry name" value="Endo/exonu/phosph_ase_sf"/>
</dbReference>
<gene>
    <name evidence="2" type="ORF">SAMN05443667_1207</name>
</gene>
<dbReference type="GO" id="GO:0003824">
    <property type="term" value="F:catalytic activity"/>
    <property type="evidence" value="ECO:0007669"/>
    <property type="project" value="InterPro"/>
</dbReference>
<dbReference type="AlphaFoldDB" id="A0A1H4GBW5"/>
<dbReference type="EMBL" id="FNRD01000020">
    <property type="protein sequence ID" value="SEB06957.1"/>
    <property type="molecule type" value="Genomic_DNA"/>
</dbReference>
<dbReference type="SUPFAM" id="SSF56219">
    <property type="entry name" value="DNase I-like"/>
    <property type="match status" value="1"/>
</dbReference>
<evidence type="ECO:0000313" key="2">
    <source>
        <dbReference type="EMBL" id="SEB06957.1"/>
    </source>
</evidence>
<feature type="domain" description="Endonuclease/exonuclease/phosphatase" evidence="1">
    <location>
        <begin position="32"/>
        <end position="124"/>
    </location>
</feature>
<evidence type="ECO:0000259" key="1">
    <source>
        <dbReference type="Pfam" id="PF03372"/>
    </source>
</evidence>
<organism evidence="2 3">
    <name type="scientific">Flavobacterium gillisiae</name>
    <dbReference type="NCBI Taxonomy" id="150146"/>
    <lineage>
        <taxon>Bacteria</taxon>
        <taxon>Pseudomonadati</taxon>
        <taxon>Bacteroidota</taxon>
        <taxon>Flavobacteriia</taxon>
        <taxon>Flavobacteriales</taxon>
        <taxon>Flavobacteriaceae</taxon>
        <taxon>Flavobacterium</taxon>
    </lineage>
</organism>
<accession>A0A1H4GBW5</accession>